<keyword evidence="1 2" id="KW-1015">Disulfide bond</keyword>
<comment type="caution">
    <text evidence="6">The sequence shown here is derived from an EMBL/GenBank/DDBJ whole genome shotgun (WGS) entry which is preliminary data.</text>
</comment>
<keyword evidence="3" id="KW-1133">Transmembrane helix</keyword>
<organism evidence="6 7">
    <name type="scientific">Oedothorax gibbosus</name>
    <dbReference type="NCBI Taxonomy" id="931172"/>
    <lineage>
        <taxon>Eukaryota</taxon>
        <taxon>Metazoa</taxon>
        <taxon>Ecdysozoa</taxon>
        <taxon>Arthropoda</taxon>
        <taxon>Chelicerata</taxon>
        <taxon>Arachnida</taxon>
        <taxon>Araneae</taxon>
        <taxon>Araneomorphae</taxon>
        <taxon>Entelegynae</taxon>
        <taxon>Araneoidea</taxon>
        <taxon>Linyphiidae</taxon>
        <taxon>Erigoninae</taxon>
        <taxon>Oedothorax</taxon>
    </lineage>
</organism>
<dbReference type="SMART" id="SM00192">
    <property type="entry name" value="LDLa"/>
    <property type="match status" value="1"/>
</dbReference>
<dbReference type="Proteomes" id="UP000827092">
    <property type="component" value="Unassembled WGS sequence"/>
</dbReference>
<keyword evidence="3" id="KW-0472">Membrane</keyword>
<comment type="caution">
    <text evidence="2">Lacks conserved residue(s) required for the propagation of feature annotation.</text>
</comment>
<protein>
    <recommendedName>
        <fullName evidence="5">CUB domain-containing protein</fullName>
    </recommendedName>
</protein>
<evidence type="ECO:0000256" key="1">
    <source>
        <dbReference type="ARBA" id="ARBA00023157"/>
    </source>
</evidence>
<dbReference type="InterPro" id="IPR002172">
    <property type="entry name" value="LDrepeatLR_classA_rpt"/>
</dbReference>
<dbReference type="AlphaFoldDB" id="A0AAV6U262"/>
<dbReference type="SMART" id="SM00042">
    <property type="entry name" value="CUB"/>
    <property type="match status" value="1"/>
</dbReference>
<dbReference type="InterPro" id="IPR000859">
    <property type="entry name" value="CUB_dom"/>
</dbReference>
<feature type="transmembrane region" description="Helical" evidence="3">
    <location>
        <begin position="207"/>
        <end position="231"/>
    </location>
</feature>
<dbReference type="CDD" id="cd00041">
    <property type="entry name" value="CUB"/>
    <property type="match status" value="1"/>
</dbReference>
<dbReference type="PANTHER" id="PTHR24652">
    <property type="entry name" value="LOW-DENSITY LIPOPROTEIN RECEPTOR CLASS A DOMAIN-CONTAINING PROTEIN 2"/>
    <property type="match status" value="1"/>
</dbReference>
<keyword evidence="7" id="KW-1185">Reference proteome</keyword>
<keyword evidence="3" id="KW-0812">Transmembrane</keyword>
<sequence length="322" mass="36203">MSYFWKLLTYFLVGVLIIQEAVAYRKYYIEDECNSPTNFQKVFFQLPSSGPDSVGELRPNRFGTYSRMGRNCLIKLVPPKGYGVIITVLKIDFRNHDDCKDYIKIFDTDDEGEKLCGYQDRGTTYFSDAELKILYHTSQGGMGFSTGFKLIFTVTNLDSDSCTSPDQFRCDNSRCIWAGVTCDGINNCGDASDEKADMRRCRDSATVAITAVVLGICTFVAVLLIMCLCCCRERPGKLKKTPLLDDFPLRPQVGYTPLPGYNSVPISSYSTSCHIPYQLQPVNSATTHPSAPADLNCSPNCGIPNIHQKFEFRYDRPPPYRE</sequence>
<evidence type="ECO:0000256" key="3">
    <source>
        <dbReference type="SAM" id="Phobius"/>
    </source>
</evidence>
<dbReference type="Pfam" id="PF00431">
    <property type="entry name" value="CUB"/>
    <property type="match status" value="1"/>
</dbReference>
<reference evidence="6 7" key="1">
    <citation type="journal article" date="2022" name="Nat. Ecol. Evol.">
        <title>A masculinizing supergene underlies an exaggerated male reproductive morph in a spider.</title>
        <authorList>
            <person name="Hendrickx F."/>
            <person name="De Corte Z."/>
            <person name="Sonet G."/>
            <person name="Van Belleghem S.M."/>
            <person name="Kostlbacher S."/>
            <person name="Vangestel C."/>
        </authorList>
    </citation>
    <scope>NUCLEOTIDE SEQUENCE [LARGE SCALE GENOMIC DNA]</scope>
    <source>
        <strain evidence="6">W744_W776</strain>
    </source>
</reference>
<dbReference type="CDD" id="cd00112">
    <property type="entry name" value="LDLa"/>
    <property type="match status" value="1"/>
</dbReference>
<name>A0AAV6U262_9ARAC</name>
<proteinExistence type="predicted"/>
<feature type="disulfide bond" evidence="2">
    <location>
        <begin position="170"/>
        <end position="188"/>
    </location>
</feature>
<feature type="signal peptide" evidence="4">
    <location>
        <begin position="1"/>
        <end position="23"/>
    </location>
</feature>
<dbReference type="Gene3D" id="4.10.400.10">
    <property type="entry name" value="Low-density Lipoprotein Receptor"/>
    <property type="match status" value="1"/>
</dbReference>
<dbReference type="Gene3D" id="2.60.120.290">
    <property type="entry name" value="Spermadhesin, CUB domain"/>
    <property type="match status" value="1"/>
</dbReference>
<dbReference type="InterPro" id="IPR036055">
    <property type="entry name" value="LDL_receptor-like_sf"/>
</dbReference>
<evidence type="ECO:0000259" key="5">
    <source>
        <dbReference type="SMART" id="SM00042"/>
    </source>
</evidence>
<dbReference type="InterPro" id="IPR035914">
    <property type="entry name" value="Sperma_CUB_dom_sf"/>
</dbReference>
<dbReference type="SUPFAM" id="SSF49854">
    <property type="entry name" value="Spermadhesin, CUB domain"/>
    <property type="match status" value="1"/>
</dbReference>
<accession>A0AAV6U262</accession>
<dbReference type="EMBL" id="JAFNEN010000685">
    <property type="protein sequence ID" value="KAG8178557.1"/>
    <property type="molecule type" value="Genomic_DNA"/>
</dbReference>
<gene>
    <name evidence="6" type="ORF">JTE90_023249</name>
</gene>
<dbReference type="SUPFAM" id="SSF57424">
    <property type="entry name" value="LDL receptor-like module"/>
    <property type="match status" value="1"/>
</dbReference>
<evidence type="ECO:0000256" key="4">
    <source>
        <dbReference type="SAM" id="SignalP"/>
    </source>
</evidence>
<dbReference type="InterPro" id="IPR042333">
    <property type="entry name" value="LRAD2/Mig-13-like"/>
</dbReference>
<keyword evidence="4" id="KW-0732">Signal</keyword>
<evidence type="ECO:0000313" key="7">
    <source>
        <dbReference type="Proteomes" id="UP000827092"/>
    </source>
</evidence>
<feature type="domain" description="CUB" evidence="5">
    <location>
        <begin position="42"/>
        <end position="155"/>
    </location>
</feature>
<dbReference type="Pfam" id="PF00057">
    <property type="entry name" value="Ldl_recept_a"/>
    <property type="match status" value="1"/>
</dbReference>
<dbReference type="PROSITE" id="PS50068">
    <property type="entry name" value="LDLRA_2"/>
    <property type="match status" value="1"/>
</dbReference>
<evidence type="ECO:0000313" key="6">
    <source>
        <dbReference type="EMBL" id="KAG8178557.1"/>
    </source>
</evidence>
<feature type="chain" id="PRO_5043742312" description="CUB domain-containing protein" evidence="4">
    <location>
        <begin position="24"/>
        <end position="322"/>
    </location>
</feature>
<evidence type="ECO:0000256" key="2">
    <source>
        <dbReference type="PROSITE-ProRule" id="PRU00124"/>
    </source>
</evidence>